<dbReference type="Proteomes" id="UP001239111">
    <property type="component" value="Chromosome 1"/>
</dbReference>
<comment type="caution">
    <text evidence="1">The sequence shown here is derived from an EMBL/GenBank/DDBJ whole genome shotgun (WGS) entry which is preliminary data.</text>
</comment>
<name>A0ACC2PZX3_9HYME</name>
<evidence type="ECO:0000313" key="2">
    <source>
        <dbReference type="Proteomes" id="UP001239111"/>
    </source>
</evidence>
<keyword evidence="2" id="KW-1185">Reference proteome</keyword>
<organism evidence="1 2">
    <name type="scientific">Eretmocerus hayati</name>
    <dbReference type="NCBI Taxonomy" id="131215"/>
    <lineage>
        <taxon>Eukaryota</taxon>
        <taxon>Metazoa</taxon>
        <taxon>Ecdysozoa</taxon>
        <taxon>Arthropoda</taxon>
        <taxon>Hexapoda</taxon>
        <taxon>Insecta</taxon>
        <taxon>Pterygota</taxon>
        <taxon>Neoptera</taxon>
        <taxon>Endopterygota</taxon>
        <taxon>Hymenoptera</taxon>
        <taxon>Apocrita</taxon>
        <taxon>Proctotrupomorpha</taxon>
        <taxon>Chalcidoidea</taxon>
        <taxon>Aphelinidae</taxon>
        <taxon>Aphelininae</taxon>
        <taxon>Eretmocerus</taxon>
    </lineage>
</organism>
<reference evidence="1" key="1">
    <citation type="submission" date="2023-04" db="EMBL/GenBank/DDBJ databases">
        <title>A chromosome-level genome assembly of the parasitoid wasp Eretmocerus hayati.</title>
        <authorList>
            <person name="Zhong Y."/>
            <person name="Liu S."/>
            <person name="Liu Y."/>
        </authorList>
    </citation>
    <scope>NUCLEOTIDE SEQUENCE</scope>
    <source>
        <strain evidence="1">ZJU_SS_LIU_2023</strain>
    </source>
</reference>
<dbReference type="EMBL" id="CM056741">
    <property type="protein sequence ID" value="KAJ8687882.1"/>
    <property type="molecule type" value="Genomic_DNA"/>
</dbReference>
<protein>
    <submittedName>
        <fullName evidence="1">Uncharacterized protein</fullName>
    </submittedName>
</protein>
<gene>
    <name evidence="1" type="ORF">QAD02_023677</name>
</gene>
<accession>A0ACC2PZX3</accession>
<proteinExistence type="predicted"/>
<sequence length="352" mass="39621">MDSLESAFAAAGHTGAYSILKNNGIVSLQILQDFVCKRRDKFEEWFPSIGVQLWIERLCSEGGVRNTVTPQSSDGDATKQNSTLTENSASTSTTNSSQSIAVVENSNENGQQAARVLVLAVENGPIAPIQARSTPQPTKKVYKSSKPEVVNFNLRALLESKPIGRCLLAIYKHKKKFSNDHQGLLVGLIVDYFTEILPDTLLLNEDLAYIAHLIVKEFKNEVITTYYSDPVPKKLSRDNKAKLSRGKLRQRFKNVWNFLLQAKKLENPTLDVSALEILDDTDSLDSDGQEAKVLLSCADEEGDEEEYKRLWDLCHSLRLQEIKDLLRRNITVVVKEYPILKYNKYQILVSDD</sequence>
<evidence type="ECO:0000313" key="1">
    <source>
        <dbReference type="EMBL" id="KAJ8687882.1"/>
    </source>
</evidence>